<dbReference type="Proteomes" id="UP000813463">
    <property type="component" value="Chromosome 6"/>
</dbReference>
<proteinExistence type="predicted"/>
<keyword evidence="1" id="KW-1133">Transmembrane helix</keyword>
<sequence>MVQRPLHRRCRCCVGALVVYCSWSWCGVARPPYPSLWPRLSAHVSRCGPAPLPPLLLLLVVLVYCFLDCWFLPPSCDSNFLEGDLLRKMNQKDVVVEYKWIGGDSDRMCSSWILCVVIPGDLLRKMNQKDVVVEYKWIGGDSDRMCSSWILCVVIPELNFFSGSENRVSVQVQVSNVQRRASNVQIYMSDTTTIIK</sequence>
<protein>
    <submittedName>
        <fullName evidence="3">Uncharacterized protein isoform X2</fullName>
    </submittedName>
</protein>
<keyword evidence="1" id="KW-0472">Membrane</keyword>
<evidence type="ECO:0000313" key="2">
    <source>
        <dbReference type="Proteomes" id="UP000813463"/>
    </source>
</evidence>
<dbReference type="GeneID" id="110804527"/>
<feature type="transmembrane region" description="Helical" evidence="1">
    <location>
        <begin position="12"/>
        <end position="33"/>
    </location>
</feature>
<reference evidence="3" key="2">
    <citation type="submission" date="2025-08" db="UniProtKB">
        <authorList>
            <consortium name="RefSeq"/>
        </authorList>
    </citation>
    <scope>IDENTIFICATION</scope>
    <source>
        <tissue evidence="3">Leaf</tissue>
    </source>
</reference>
<evidence type="ECO:0000313" key="3">
    <source>
        <dbReference type="RefSeq" id="XP_056687446.1"/>
    </source>
</evidence>
<name>A0ABM3QVQ5_SPIOL</name>
<keyword evidence="1" id="KW-0812">Transmembrane</keyword>
<organism evidence="2 3">
    <name type="scientific">Spinacia oleracea</name>
    <name type="common">Spinach</name>
    <dbReference type="NCBI Taxonomy" id="3562"/>
    <lineage>
        <taxon>Eukaryota</taxon>
        <taxon>Viridiplantae</taxon>
        <taxon>Streptophyta</taxon>
        <taxon>Embryophyta</taxon>
        <taxon>Tracheophyta</taxon>
        <taxon>Spermatophyta</taxon>
        <taxon>Magnoliopsida</taxon>
        <taxon>eudicotyledons</taxon>
        <taxon>Gunneridae</taxon>
        <taxon>Pentapetalae</taxon>
        <taxon>Caryophyllales</taxon>
        <taxon>Chenopodiaceae</taxon>
        <taxon>Chenopodioideae</taxon>
        <taxon>Anserineae</taxon>
        <taxon>Spinacia</taxon>
    </lineage>
</organism>
<reference evidence="2" key="1">
    <citation type="journal article" date="2021" name="Nat. Commun.">
        <title>Genomic analyses provide insights into spinach domestication and the genetic basis of agronomic traits.</title>
        <authorList>
            <person name="Cai X."/>
            <person name="Sun X."/>
            <person name="Xu C."/>
            <person name="Sun H."/>
            <person name="Wang X."/>
            <person name="Ge C."/>
            <person name="Zhang Z."/>
            <person name="Wang Q."/>
            <person name="Fei Z."/>
            <person name="Jiao C."/>
            <person name="Wang Q."/>
        </authorList>
    </citation>
    <scope>NUCLEOTIDE SEQUENCE [LARGE SCALE GENOMIC DNA]</scope>
    <source>
        <strain evidence="2">cv. Varoflay</strain>
    </source>
</reference>
<dbReference type="RefSeq" id="XP_056687446.1">
    <property type="nucleotide sequence ID" value="XM_056831468.1"/>
</dbReference>
<keyword evidence="2" id="KW-1185">Reference proteome</keyword>
<feature type="transmembrane region" description="Helical" evidence="1">
    <location>
        <begin position="53"/>
        <end position="72"/>
    </location>
</feature>
<evidence type="ECO:0000256" key="1">
    <source>
        <dbReference type="SAM" id="Phobius"/>
    </source>
</evidence>
<gene>
    <name evidence="3" type="primary">LOC110804527</name>
</gene>
<accession>A0ABM3QVQ5</accession>